<organism evidence="2">
    <name type="scientific">Ignisphaera aggregans</name>
    <dbReference type="NCBI Taxonomy" id="334771"/>
    <lineage>
        <taxon>Archaea</taxon>
        <taxon>Thermoproteota</taxon>
        <taxon>Thermoprotei</taxon>
        <taxon>Desulfurococcales</taxon>
        <taxon>Desulfurococcaceae</taxon>
        <taxon>Ignisphaera</taxon>
    </lineage>
</organism>
<sequence>MSKLYRCRTLKYWYGVSEYVATLTIAIITLAAGVGIFAYSYYIIDSYYSRLVAVAEGTRGRGGDIAILASLIDSSGKIVVIGSTGSKPVMLYAIHINDTLYTQCTVHIDGYNNTYTLDGSSYIQIPYYITFKSICITPSTTSRAIIKIVYEGGEKTVYVTKI</sequence>
<evidence type="ECO:0000256" key="1">
    <source>
        <dbReference type="SAM" id="Phobius"/>
    </source>
</evidence>
<accession>A0A832AAQ8</accession>
<dbReference type="AlphaFoldDB" id="A0A832AAQ8"/>
<feature type="transmembrane region" description="Helical" evidence="1">
    <location>
        <begin position="20"/>
        <end position="42"/>
    </location>
</feature>
<reference evidence="2" key="1">
    <citation type="journal article" date="2020" name="mSystems">
        <title>Genome- and Community-Level Interaction Insights into Carbon Utilization and Element Cycling Functions of Hydrothermarchaeota in Hydrothermal Sediment.</title>
        <authorList>
            <person name="Zhou Z."/>
            <person name="Liu Y."/>
            <person name="Xu W."/>
            <person name="Pan J."/>
            <person name="Luo Z.H."/>
            <person name="Li M."/>
        </authorList>
    </citation>
    <scope>NUCLEOTIDE SEQUENCE</scope>
    <source>
        <strain evidence="2">SpSt-629</strain>
    </source>
</reference>
<protein>
    <recommendedName>
        <fullName evidence="3">Flagellin</fullName>
    </recommendedName>
</protein>
<gene>
    <name evidence="2" type="ORF">ENT99_05605</name>
</gene>
<keyword evidence="1" id="KW-0472">Membrane</keyword>
<proteinExistence type="predicted"/>
<keyword evidence="1" id="KW-0812">Transmembrane</keyword>
<evidence type="ECO:0008006" key="3">
    <source>
        <dbReference type="Google" id="ProtNLM"/>
    </source>
</evidence>
<dbReference type="EMBL" id="DTAU01000107">
    <property type="protein sequence ID" value="HFQ79157.1"/>
    <property type="molecule type" value="Genomic_DNA"/>
</dbReference>
<comment type="caution">
    <text evidence="2">The sequence shown here is derived from an EMBL/GenBank/DDBJ whole genome shotgun (WGS) entry which is preliminary data.</text>
</comment>
<name>A0A832AAQ8_9CREN</name>
<keyword evidence="1" id="KW-1133">Transmembrane helix</keyword>
<evidence type="ECO:0000313" key="2">
    <source>
        <dbReference type="EMBL" id="HFQ79157.1"/>
    </source>
</evidence>